<dbReference type="AlphaFoldDB" id="A0A378J3W0"/>
<gene>
    <name evidence="1" type="ORF">Lgra_0559</name>
    <name evidence="2" type="ORF">NCTC12388_00451</name>
</gene>
<proteinExistence type="predicted"/>
<dbReference type="RefSeq" id="WP_058497767.1">
    <property type="nucleotide sequence ID" value="NZ_CAAAHW010000008.1"/>
</dbReference>
<reference evidence="1 3" key="1">
    <citation type="submission" date="2015-11" db="EMBL/GenBank/DDBJ databases">
        <title>Genomic analysis of 38 Legionella species identifies large and diverse effector repertoires.</title>
        <authorList>
            <person name="Burstein D."/>
            <person name="Amaro F."/>
            <person name="Zusman T."/>
            <person name="Lifshitz Z."/>
            <person name="Cohen O."/>
            <person name="Gilbert J.A."/>
            <person name="Pupko T."/>
            <person name="Shuman H.A."/>
            <person name="Segal G."/>
        </authorList>
    </citation>
    <scope>NUCLEOTIDE SEQUENCE [LARGE SCALE GENOMIC DNA]</scope>
    <source>
        <strain evidence="1 3">Lyon 8420412</strain>
    </source>
</reference>
<sequence>MFAKKDKGNLNAKTENLWENLCTYRKDSAKQISKGYGYNLPQILNDLQTFPGVMSYSGHRSGTKGSGENKSAMKVLDTAILHLKECMVNLDKPRYSMK</sequence>
<name>A0A378J3W0_9GAMM</name>
<keyword evidence="3" id="KW-1185">Reference proteome</keyword>
<dbReference type="OrthoDB" id="5647559at2"/>
<evidence type="ECO:0000313" key="4">
    <source>
        <dbReference type="Proteomes" id="UP000254476"/>
    </source>
</evidence>
<protein>
    <submittedName>
        <fullName evidence="2">Uncharacterized protein</fullName>
    </submittedName>
</protein>
<evidence type="ECO:0000313" key="2">
    <source>
        <dbReference type="EMBL" id="STX41928.1"/>
    </source>
</evidence>
<dbReference type="EMBL" id="UGOB01000001">
    <property type="protein sequence ID" value="STX41928.1"/>
    <property type="molecule type" value="Genomic_DNA"/>
</dbReference>
<organism evidence="2 4">
    <name type="scientific">Legionella gratiana</name>
    <dbReference type="NCBI Taxonomy" id="45066"/>
    <lineage>
        <taxon>Bacteria</taxon>
        <taxon>Pseudomonadati</taxon>
        <taxon>Pseudomonadota</taxon>
        <taxon>Gammaproteobacteria</taxon>
        <taxon>Legionellales</taxon>
        <taxon>Legionellaceae</taxon>
        <taxon>Legionella</taxon>
    </lineage>
</organism>
<dbReference type="EMBL" id="LNYE01000006">
    <property type="protein sequence ID" value="KTD14528.1"/>
    <property type="molecule type" value="Genomic_DNA"/>
</dbReference>
<dbReference type="STRING" id="45066.Lgra_0559"/>
<reference evidence="2 4" key="2">
    <citation type="submission" date="2018-06" db="EMBL/GenBank/DDBJ databases">
        <authorList>
            <consortium name="Pathogen Informatics"/>
            <person name="Doyle S."/>
        </authorList>
    </citation>
    <scope>NUCLEOTIDE SEQUENCE [LARGE SCALE GENOMIC DNA]</scope>
    <source>
        <strain evidence="2 4">NCTC12388</strain>
    </source>
</reference>
<dbReference type="Proteomes" id="UP000054691">
    <property type="component" value="Unassembled WGS sequence"/>
</dbReference>
<evidence type="ECO:0000313" key="3">
    <source>
        <dbReference type="Proteomes" id="UP000054691"/>
    </source>
</evidence>
<dbReference type="Proteomes" id="UP000254476">
    <property type="component" value="Unassembled WGS sequence"/>
</dbReference>
<evidence type="ECO:0000313" key="1">
    <source>
        <dbReference type="EMBL" id="KTD14528.1"/>
    </source>
</evidence>
<accession>A0A378J3W0</accession>